<keyword evidence="1" id="KW-1015">Disulfide bond</keyword>
<dbReference type="PROSITE" id="PS00022">
    <property type="entry name" value="EGF_1"/>
    <property type="match status" value="1"/>
</dbReference>
<keyword evidence="2" id="KW-0472">Membrane</keyword>
<name>V6LR22_9EUKA</name>
<proteinExistence type="predicted"/>
<organism evidence="4">
    <name type="scientific">Spironucleus salmonicida</name>
    <dbReference type="NCBI Taxonomy" id="348837"/>
    <lineage>
        <taxon>Eukaryota</taxon>
        <taxon>Metamonada</taxon>
        <taxon>Diplomonadida</taxon>
        <taxon>Hexamitidae</taxon>
        <taxon>Hexamitinae</taxon>
        <taxon>Spironucleus</taxon>
    </lineage>
</organism>
<feature type="domain" description="EGF-like" evidence="3">
    <location>
        <begin position="750"/>
        <end position="761"/>
    </location>
</feature>
<keyword evidence="2" id="KW-1133">Transmembrane helix</keyword>
<dbReference type="Pfam" id="PF07974">
    <property type="entry name" value="EGF_2"/>
    <property type="match status" value="1"/>
</dbReference>
<dbReference type="EMBL" id="KI546072">
    <property type="protein sequence ID" value="EST46673.1"/>
    <property type="molecule type" value="Genomic_DNA"/>
</dbReference>
<reference evidence="4" key="1">
    <citation type="journal article" date="2014" name="PLoS Genet.">
        <title>The Genome of Spironucleus salmonicida Highlights a Fish Pathogen Adapted to Fluctuating Environments.</title>
        <authorList>
            <person name="Xu F."/>
            <person name="Jerlstrom-Hultqvist J."/>
            <person name="Einarsson E."/>
            <person name="Astvaldsson A."/>
            <person name="Svard S.G."/>
            <person name="Andersson J.O."/>
        </authorList>
    </citation>
    <scope>NUCLEOTIDE SEQUENCE</scope>
</reference>
<keyword evidence="2" id="KW-0812">Transmembrane</keyword>
<dbReference type="AlphaFoldDB" id="V6LR22"/>
<dbReference type="SUPFAM" id="SSF57184">
    <property type="entry name" value="Growth factor receptor domain"/>
    <property type="match status" value="1"/>
</dbReference>
<accession>V6LR22</accession>
<gene>
    <name evidence="4" type="ORF">SS50377_13304</name>
</gene>
<dbReference type="InterPro" id="IPR013111">
    <property type="entry name" value="EGF_extracell"/>
</dbReference>
<dbReference type="InterPro" id="IPR009030">
    <property type="entry name" value="Growth_fac_rcpt_cys_sf"/>
</dbReference>
<sequence length="1101" mass="116751">MTAVCPKDYVQAVDREGYKECYSDVCIDSNKKVCSEQGLCLTNKAGKTSCYCDKNLDPTQKCSVCANGLEPVDEVCSYAGCLIDGKICSDNGSCTNSVCSCANNFDPASKCSQCAEGDIIVEIQGKQRCTKASCLSADGRICANIGSCDKGTCQCFEGYDSASQCQNCNAEYTKLANYCIHNNCVNGEKVCNNDGHCDKNKECICREKYDPAKQCSECMDGYAEIDQGGVKTCQMAGCVVNKTICNNIGACSRDKCSCQKKFDPATKCTSCQDGLSVFDGACISNSCITGKNICNGNGSCSSNKCRCTNNFDPQNQCSSCLANNTLLDGICVPTPCISGKTTCSNKGTCSSNKCRCRNNLDPTQKCSACVAGKELINEDCVATACIISGKICSGNGTCTNDACQCNENFGTNCAACLENFTLSGGKCIANACIGDDKLVCGGTGTCSQNKCKCTNNFDPDKQCSKCMDETTLLGGICIPTPCVLGDTICSNKGSCTKNVCICKNNFDPDNQCSSCLANNTLLGGICIPTPCVLGDTICNNKGTCRNNACVCTNNLDPTKKCSACTADKQLVNDDCVATACIISGVICSGNGTCTNNSCQCGPGFKPQCEGCKDGLQMVNIDDKNVCTASECLKEGVICANNGTCDLDKKTCNCKENFGTDCATCLTGFTLVDQKCIASACVDDDNLICGGNGTCKDNTCACSGNQDLAQKCKTGICATDFTLVSDACVSNTCLKDNIICNNHGNCTKNKCVCSTGYSGTQCVDCAKNYSKAGAECFSTNCVDSGTVCNSQGRCANSFFSTSCQCKGWLEPKSKCKDCGKSLASLGADGKPNPIRCIPKICRDCDTTAENSTSTKICDVAIATTECGGLGACVNDPVAAVAGFLVPKCSCKSENMENFCLGCKATFILHTYPDKRFICAPNTCSTDCPDSNCLFDRVLKKFVCRCPTNYDPAKGCSDCLNHFDIKSNCLNCKAGFSEKSACRTCNYGYRPNAQTGFCDSCHPGFDIQQDCKQCLGGLTIRSRCKRCENGFAFDGESCVSNLQGSVAIFVVVGVVIALTLVITIGVFVVKYLRKKNEIRFMALEQEAQELNESMRMNEYNTDI</sequence>
<dbReference type="VEuPathDB" id="GiardiaDB:SS50377_21479"/>
<evidence type="ECO:0000256" key="1">
    <source>
        <dbReference type="ARBA" id="ARBA00023157"/>
    </source>
</evidence>
<dbReference type="Gene3D" id="2.10.25.10">
    <property type="entry name" value="Laminin"/>
    <property type="match status" value="1"/>
</dbReference>
<evidence type="ECO:0000256" key="2">
    <source>
        <dbReference type="SAM" id="Phobius"/>
    </source>
</evidence>
<dbReference type="SMART" id="SM00181">
    <property type="entry name" value="EGF"/>
    <property type="match status" value="17"/>
</dbReference>
<evidence type="ECO:0000259" key="3">
    <source>
        <dbReference type="PROSITE" id="PS00022"/>
    </source>
</evidence>
<feature type="transmembrane region" description="Helical" evidence="2">
    <location>
        <begin position="1044"/>
        <end position="1070"/>
    </location>
</feature>
<dbReference type="InterPro" id="IPR000742">
    <property type="entry name" value="EGF"/>
</dbReference>
<protein>
    <submittedName>
        <fullName evidence="4">Neurogenic locus notch-like protein</fullName>
    </submittedName>
</protein>
<evidence type="ECO:0000313" key="4">
    <source>
        <dbReference type="EMBL" id="EST46673.1"/>
    </source>
</evidence>